<name>A0A7K4MRD5_9ARCH</name>
<dbReference type="EMBL" id="JACASV010000125">
    <property type="protein sequence ID" value="NWJ44148.1"/>
    <property type="molecule type" value="Genomic_DNA"/>
</dbReference>
<evidence type="ECO:0000256" key="4">
    <source>
        <dbReference type="ARBA" id="ARBA00022989"/>
    </source>
</evidence>
<organism evidence="7 8">
    <name type="scientific">Marine Group I thaumarchaeote</name>
    <dbReference type="NCBI Taxonomy" id="2511932"/>
    <lineage>
        <taxon>Archaea</taxon>
        <taxon>Nitrososphaerota</taxon>
        <taxon>Marine Group I</taxon>
    </lineage>
</organism>
<sequence>MGLDLNTQLIEYLRAIGWAIAASIGFSIGVSIAFIIFNKLSKEIDEWQEIKNGNIGVALIEVALIVMIGVIVFFVI</sequence>
<evidence type="ECO:0000256" key="1">
    <source>
        <dbReference type="ARBA" id="ARBA00004651"/>
    </source>
</evidence>
<evidence type="ECO:0000256" key="5">
    <source>
        <dbReference type="ARBA" id="ARBA00023136"/>
    </source>
</evidence>
<proteinExistence type="predicted"/>
<dbReference type="InterPro" id="IPR007140">
    <property type="entry name" value="DUF350"/>
</dbReference>
<keyword evidence="5 6" id="KW-0472">Membrane</keyword>
<protein>
    <submittedName>
        <fullName evidence="7">DUF350 domain-containing protein</fullName>
    </submittedName>
</protein>
<evidence type="ECO:0000256" key="3">
    <source>
        <dbReference type="ARBA" id="ARBA00022692"/>
    </source>
</evidence>
<dbReference type="Pfam" id="PF03994">
    <property type="entry name" value="DUF350"/>
    <property type="match status" value="1"/>
</dbReference>
<comment type="subcellular location">
    <subcellularLocation>
        <location evidence="1">Cell membrane</location>
        <topology evidence="1">Multi-pass membrane protein</topology>
    </subcellularLocation>
</comment>
<dbReference type="Proteomes" id="UP000523105">
    <property type="component" value="Unassembled WGS sequence"/>
</dbReference>
<reference evidence="7 8" key="1">
    <citation type="journal article" date="2019" name="Environ. Microbiol.">
        <title>Genomics insights into ecotype formation of ammonia-oxidizing archaea in the deep ocean.</title>
        <authorList>
            <person name="Wang Y."/>
            <person name="Huang J.M."/>
            <person name="Cui G.J."/>
            <person name="Nunoura T."/>
            <person name="Takaki Y."/>
            <person name="Li W.L."/>
            <person name="Li J."/>
            <person name="Gao Z.M."/>
            <person name="Takai K."/>
            <person name="Zhang A.Q."/>
            <person name="Stepanauskas R."/>
        </authorList>
    </citation>
    <scope>NUCLEOTIDE SEQUENCE [LARGE SCALE GENOMIC DNA]</scope>
    <source>
        <strain evidence="7 8">L15b</strain>
    </source>
</reference>
<feature type="transmembrane region" description="Helical" evidence="6">
    <location>
        <begin position="57"/>
        <end position="75"/>
    </location>
</feature>
<keyword evidence="3 6" id="KW-0812">Transmembrane</keyword>
<comment type="caution">
    <text evidence="7">The sequence shown here is derived from an EMBL/GenBank/DDBJ whole genome shotgun (WGS) entry which is preliminary data.</text>
</comment>
<keyword evidence="2" id="KW-1003">Cell membrane</keyword>
<accession>A0A7K4MRD5</accession>
<evidence type="ECO:0000313" key="8">
    <source>
        <dbReference type="Proteomes" id="UP000523105"/>
    </source>
</evidence>
<dbReference type="GO" id="GO:0005886">
    <property type="term" value="C:plasma membrane"/>
    <property type="evidence" value="ECO:0007669"/>
    <property type="project" value="UniProtKB-SubCell"/>
</dbReference>
<dbReference type="AlphaFoldDB" id="A0A7K4MRD5"/>
<gene>
    <name evidence="7" type="ORF">HX837_08135</name>
</gene>
<evidence type="ECO:0000256" key="2">
    <source>
        <dbReference type="ARBA" id="ARBA00022475"/>
    </source>
</evidence>
<feature type="transmembrane region" description="Helical" evidence="6">
    <location>
        <begin position="15"/>
        <end position="37"/>
    </location>
</feature>
<evidence type="ECO:0000313" key="7">
    <source>
        <dbReference type="EMBL" id="NWJ44148.1"/>
    </source>
</evidence>
<keyword evidence="4 6" id="KW-1133">Transmembrane helix</keyword>
<evidence type="ECO:0000256" key="6">
    <source>
        <dbReference type="SAM" id="Phobius"/>
    </source>
</evidence>